<dbReference type="Pfam" id="PF06971">
    <property type="entry name" value="Put_DNA-bind_N"/>
    <property type="match status" value="1"/>
</dbReference>
<evidence type="ECO:0000313" key="8">
    <source>
        <dbReference type="EMBL" id="VAW09757.1"/>
    </source>
</evidence>
<dbReference type="EMBL" id="UOEK01000646">
    <property type="protein sequence ID" value="VAW09757.1"/>
    <property type="molecule type" value="Genomic_DNA"/>
</dbReference>
<dbReference type="GO" id="GO:0051775">
    <property type="term" value="P:response to redox state"/>
    <property type="evidence" value="ECO:0007669"/>
    <property type="project" value="InterPro"/>
</dbReference>
<dbReference type="NCBIfam" id="NF003993">
    <property type="entry name" value="PRK05472.2-2"/>
    <property type="match status" value="1"/>
</dbReference>
<reference evidence="8" key="1">
    <citation type="submission" date="2018-06" db="EMBL/GenBank/DDBJ databases">
        <authorList>
            <person name="Zhirakovskaya E."/>
        </authorList>
    </citation>
    <scope>NUCLEOTIDE SEQUENCE</scope>
</reference>
<dbReference type="HAMAP" id="MF_01131">
    <property type="entry name" value="Rex"/>
    <property type="match status" value="1"/>
</dbReference>
<dbReference type="NCBIfam" id="NF003994">
    <property type="entry name" value="PRK05472.2-3"/>
    <property type="match status" value="1"/>
</dbReference>
<dbReference type="PANTHER" id="PTHR35786">
    <property type="entry name" value="REDOX-SENSING TRANSCRIPTIONAL REPRESSOR REX"/>
    <property type="match status" value="1"/>
</dbReference>
<dbReference type="NCBIfam" id="NF003996">
    <property type="entry name" value="PRK05472.2-5"/>
    <property type="match status" value="1"/>
</dbReference>
<feature type="domain" description="CoA-binding" evidence="7">
    <location>
        <begin position="78"/>
        <end position="179"/>
    </location>
</feature>
<keyword evidence="4" id="KW-0520">NAD</keyword>
<dbReference type="GO" id="GO:0045892">
    <property type="term" value="P:negative regulation of DNA-templated transcription"/>
    <property type="evidence" value="ECO:0007669"/>
    <property type="project" value="InterPro"/>
</dbReference>
<dbReference type="SMART" id="SM00881">
    <property type="entry name" value="CoA_binding"/>
    <property type="match status" value="1"/>
</dbReference>
<dbReference type="Gene3D" id="1.10.10.10">
    <property type="entry name" value="Winged helix-like DNA-binding domain superfamily/Winged helix DNA-binding domain"/>
    <property type="match status" value="1"/>
</dbReference>
<dbReference type="InterPro" id="IPR036291">
    <property type="entry name" value="NAD(P)-bd_dom_sf"/>
</dbReference>
<dbReference type="Gene3D" id="3.40.50.720">
    <property type="entry name" value="NAD(P)-binding Rossmann-like Domain"/>
    <property type="match status" value="1"/>
</dbReference>
<dbReference type="GO" id="GO:0003677">
    <property type="term" value="F:DNA binding"/>
    <property type="evidence" value="ECO:0007669"/>
    <property type="project" value="UniProtKB-KW"/>
</dbReference>
<keyword evidence="1" id="KW-0963">Cytoplasm</keyword>
<dbReference type="SUPFAM" id="SSF46785">
    <property type="entry name" value="Winged helix' DNA-binding domain"/>
    <property type="match status" value="1"/>
</dbReference>
<keyword evidence="2" id="KW-0678">Repressor</keyword>
<accession>A0A3B0T8U2</accession>
<evidence type="ECO:0000256" key="2">
    <source>
        <dbReference type="ARBA" id="ARBA00022491"/>
    </source>
</evidence>
<dbReference type="InterPro" id="IPR009718">
    <property type="entry name" value="Rex_DNA-bd_C_dom"/>
</dbReference>
<dbReference type="NCBIfam" id="NF003989">
    <property type="entry name" value="PRK05472.1-3"/>
    <property type="match status" value="1"/>
</dbReference>
<dbReference type="InterPro" id="IPR003781">
    <property type="entry name" value="CoA-bd"/>
</dbReference>
<dbReference type="Pfam" id="PF02629">
    <property type="entry name" value="CoA_binding"/>
    <property type="match status" value="1"/>
</dbReference>
<organism evidence="8">
    <name type="scientific">hydrothermal vent metagenome</name>
    <dbReference type="NCBI Taxonomy" id="652676"/>
    <lineage>
        <taxon>unclassified sequences</taxon>
        <taxon>metagenomes</taxon>
        <taxon>ecological metagenomes</taxon>
    </lineage>
</organism>
<dbReference type="NCBIfam" id="NF003995">
    <property type="entry name" value="PRK05472.2-4"/>
    <property type="match status" value="1"/>
</dbReference>
<dbReference type="PANTHER" id="PTHR35786:SF1">
    <property type="entry name" value="REDOX-SENSING TRANSCRIPTIONAL REPRESSOR REX 1"/>
    <property type="match status" value="1"/>
</dbReference>
<evidence type="ECO:0000259" key="7">
    <source>
        <dbReference type="SMART" id="SM00881"/>
    </source>
</evidence>
<protein>
    <submittedName>
        <fullName evidence="8">Redox-sensing transcriptional repressor Rex</fullName>
    </submittedName>
</protein>
<keyword evidence="6" id="KW-0804">Transcription</keyword>
<evidence type="ECO:0000256" key="3">
    <source>
        <dbReference type="ARBA" id="ARBA00023015"/>
    </source>
</evidence>
<dbReference type="InterPro" id="IPR058236">
    <property type="entry name" value="Rex_actinobacterial-type"/>
</dbReference>
<evidence type="ECO:0000256" key="6">
    <source>
        <dbReference type="ARBA" id="ARBA00023163"/>
    </source>
</evidence>
<dbReference type="InterPro" id="IPR036390">
    <property type="entry name" value="WH_DNA-bd_sf"/>
</dbReference>
<evidence type="ECO:0000256" key="1">
    <source>
        <dbReference type="ARBA" id="ARBA00022490"/>
    </source>
</evidence>
<dbReference type="InterPro" id="IPR022876">
    <property type="entry name" value="Tscrpt_rep_Rex"/>
</dbReference>
<gene>
    <name evidence="8" type="ORF">MNBD_ACTINO02-3172</name>
</gene>
<keyword evidence="3" id="KW-0805">Transcription regulation</keyword>
<evidence type="ECO:0000256" key="4">
    <source>
        <dbReference type="ARBA" id="ARBA00023027"/>
    </source>
</evidence>
<dbReference type="AlphaFoldDB" id="A0A3B0T8U2"/>
<dbReference type="SUPFAM" id="SSF51735">
    <property type="entry name" value="NAD(P)-binding Rossmann-fold domains"/>
    <property type="match status" value="1"/>
</dbReference>
<name>A0A3B0T8U2_9ZZZZ</name>
<dbReference type="InterPro" id="IPR036388">
    <property type="entry name" value="WH-like_DNA-bd_sf"/>
</dbReference>
<keyword evidence="5" id="KW-0238">DNA-binding</keyword>
<sequence length="211" mass="22384">MKNITIPSATISRLPVYLRSLGDMPPSQATISSEQLAQIVGLNSAQVRKDLSYLGAAGVRGVGYGVAELRVDLREALGLTHGYGVAIVGAGNLGAALTNYGGFEAWGFEMSAIFDTDSEKIGSRIGDLVIEDLNDLPRIVEQRDIAIGIVATPASGAQDVVNRFVASGVRSILNFAPSIVQVPSDVVVRRVDLSTELQILTYHLHHDEATG</sequence>
<dbReference type="NCBIfam" id="NF003992">
    <property type="entry name" value="PRK05472.2-1"/>
    <property type="match status" value="1"/>
</dbReference>
<proteinExistence type="inferred from homology"/>
<evidence type="ECO:0000256" key="5">
    <source>
        <dbReference type="ARBA" id="ARBA00023125"/>
    </source>
</evidence>